<evidence type="ECO:0000256" key="1">
    <source>
        <dbReference type="SAM" id="Phobius"/>
    </source>
</evidence>
<gene>
    <name evidence="2" type="ORF">FHW20_001770</name>
</gene>
<dbReference type="EMBL" id="JACGXG010000002">
    <property type="protein sequence ID" value="MBA8850835.1"/>
    <property type="molecule type" value="Genomic_DNA"/>
</dbReference>
<reference evidence="2 3" key="1">
    <citation type="submission" date="2020-07" db="EMBL/GenBank/DDBJ databases">
        <title>Genomic Encyclopedia of Type Strains, Phase IV (KMG-V): Genome sequencing to study the core and pangenomes of soil and plant-associated prokaryotes.</title>
        <authorList>
            <person name="Whitman W."/>
        </authorList>
    </citation>
    <scope>NUCLEOTIDE SEQUENCE [LARGE SCALE GENOMIC DNA]</scope>
    <source>
        <strain evidence="2 3">RH4WT92</strain>
    </source>
</reference>
<accession>A0ABR6AMZ6</accession>
<keyword evidence="1" id="KW-0812">Transmembrane</keyword>
<sequence length="30" mass="3572">MHWYFIIEGTILAAFLTVTAALVWKNLRRH</sequence>
<comment type="caution">
    <text evidence="2">The sequence shown here is derived from an EMBL/GenBank/DDBJ whole genome shotgun (WGS) entry which is preliminary data.</text>
</comment>
<keyword evidence="3" id="KW-1185">Reference proteome</keyword>
<proteinExistence type="predicted"/>
<evidence type="ECO:0000313" key="3">
    <source>
        <dbReference type="Proteomes" id="UP000578622"/>
    </source>
</evidence>
<organism evidence="2 3">
    <name type="scientific">Brucella intermedia</name>
    <dbReference type="NCBI Taxonomy" id="94625"/>
    <lineage>
        <taxon>Bacteria</taxon>
        <taxon>Pseudomonadati</taxon>
        <taxon>Pseudomonadota</taxon>
        <taxon>Alphaproteobacteria</taxon>
        <taxon>Hyphomicrobiales</taxon>
        <taxon>Brucellaceae</taxon>
        <taxon>Brucella/Ochrobactrum group</taxon>
        <taxon>Brucella</taxon>
    </lineage>
</organism>
<keyword evidence="1" id="KW-0472">Membrane</keyword>
<protein>
    <submittedName>
        <fullName evidence="2">Uncharacterized protein</fullName>
    </submittedName>
</protein>
<dbReference type="Proteomes" id="UP000578622">
    <property type="component" value="Unassembled WGS sequence"/>
</dbReference>
<name>A0ABR6AMZ6_9HYPH</name>
<evidence type="ECO:0000313" key="2">
    <source>
        <dbReference type="EMBL" id="MBA8850835.1"/>
    </source>
</evidence>
<keyword evidence="1" id="KW-1133">Transmembrane helix</keyword>
<feature type="transmembrane region" description="Helical" evidence="1">
    <location>
        <begin position="6"/>
        <end position="24"/>
    </location>
</feature>